<sequence length="693" mass="79884">MPPRATTGIRRRKRRKLHKNGNVLINASNSTVATKPKLARRGKLAQLTNMPLDILYEIFGHLGSYDLLKLSRMAKMLRRVLLNPSSVSVWRNARLNTGLPDCPADMTEPQWANLAFSPHCHFCLTGGARIVEWRFRLRACTRCAKDHLTETLPAFEIRGVPADRLLPTRQAQKRYKLVFANRDRLKLCQELEARTNNQEELSDFLAKQKSYVADLLKHAVACEKWAKTQNQERSMELDRLRLGRKTAIIEKLRALGWGLDVDSMRDPDSLADHKLVKVPQRLTDRIWSNIRVPIIEFMEKMRRKRIEREQIEIIMNRKATALNVLRNYKNKLLPDDKVMPAPVDFCNMEPIKAMINQPLDISINEESFDPIVPQMAELFSLWRKGIHYDLFIRAKSTNRLPFSLFEYDDLDDIYGEQSSESETDEDEDDSSTEAEVMSKLQLATTIFCCRECGLNSLISYFDSPSSRPLFFPEILQHPCLTRQCDFGFPTYAVFDPSKALRDSPRTRTSWNAHALILNRRLKNMAERIVLSSGLDPKVATAADLDAQNLYYACLDCIDISMISVADGMGMTPVFMWREAVRHQAELHDEVTDWHIVDEDEFNENRVQPLENEDDGGDNPLRSLWCCTLCRDTPDEQDPMCLSAIFHHLSSRHEVTDGVLNEDYYKSSYAASKYLTHPPYKMLVSFRSLPPQYF</sequence>
<accession>A0A2A9NJI8</accession>
<organism evidence="2 3">
    <name type="scientific">Amanita thiersii Skay4041</name>
    <dbReference type="NCBI Taxonomy" id="703135"/>
    <lineage>
        <taxon>Eukaryota</taxon>
        <taxon>Fungi</taxon>
        <taxon>Dikarya</taxon>
        <taxon>Basidiomycota</taxon>
        <taxon>Agaricomycotina</taxon>
        <taxon>Agaricomycetes</taxon>
        <taxon>Agaricomycetidae</taxon>
        <taxon>Agaricales</taxon>
        <taxon>Pluteineae</taxon>
        <taxon>Amanitaceae</taxon>
        <taxon>Amanita</taxon>
    </lineage>
</organism>
<dbReference type="AlphaFoldDB" id="A0A2A9NJI8"/>
<evidence type="ECO:0000259" key="1">
    <source>
        <dbReference type="PROSITE" id="PS50181"/>
    </source>
</evidence>
<evidence type="ECO:0000313" key="3">
    <source>
        <dbReference type="Proteomes" id="UP000242287"/>
    </source>
</evidence>
<dbReference type="STRING" id="703135.A0A2A9NJI8"/>
<dbReference type="SUPFAM" id="SSF81383">
    <property type="entry name" value="F-box domain"/>
    <property type="match status" value="1"/>
</dbReference>
<protein>
    <recommendedName>
        <fullName evidence="1">F-box domain-containing protein</fullName>
    </recommendedName>
</protein>
<proteinExistence type="predicted"/>
<dbReference type="PROSITE" id="PS50181">
    <property type="entry name" value="FBOX"/>
    <property type="match status" value="1"/>
</dbReference>
<dbReference type="InterPro" id="IPR001810">
    <property type="entry name" value="F-box_dom"/>
</dbReference>
<name>A0A2A9NJI8_9AGAR</name>
<feature type="domain" description="F-box" evidence="1">
    <location>
        <begin position="44"/>
        <end position="93"/>
    </location>
</feature>
<dbReference type="OrthoDB" id="2322499at2759"/>
<gene>
    <name evidence="2" type="ORF">AMATHDRAFT_5842</name>
</gene>
<reference evidence="2 3" key="1">
    <citation type="submission" date="2014-02" db="EMBL/GenBank/DDBJ databases">
        <title>Transposable element dynamics among asymbiotic and ectomycorrhizal Amanita fungi.</title>
        <authorList>
            <consortium name="DOE Joint Genome Institute"/>
            <person name="Hess J."/>
            <person name="Skrede I."/>
            <person name="Wolfe B."/>
            <person name="LaButti K."/>
            <person name="Ohm R.A."/>
            <person name="Grigoriev I.V."/>
            <person name="Pringle A."/>
        </authorList>
    </citation>
    <scope>NUCLEOTIDE SEQUENCE [LARGE SCALE GENOMIC DNA]</scope>
    <source>
        <strain evidence="2 3">SKay4041</strain>
    </source>
</reference>
<dbReference type="InterPro" id="IPR036047">
    <property type="entry name" value="F-box-like_dom_sf"/>
</dbReference>
<dbReference type="Proteomes" id="UP000242287">
    <property type="component" value="Unassembled WGS sequence"/>
</dbReference>
<keyword evidence="3" id="KW-1185">Reference proteome</keyword>
<dbReference type="EMBL" id="KZ302064">
    <property type="protein sequence ID" value="PFH48407.1"/>
    <property type="molecule type" value="Genomic_DNA"/>
</dbReference>
<evidence type="ECO:0000313" key="2">
    <source>
        <dbReference type="EMBL" id="PFH48407.1"/>
    </source>
</evidence>